<dbReference type="RefSeq" id="WP_008700817.1">
    <property type="nucleotide sequence ID" value="NZ_AKBT01000001.1"/>
</dbReference>
<sequence length="157" mass="18412">MQQVLATENRIAKLFQFSERKVRDYFKAARVAPGKYDLIQVIEIFVEKNSGKDEASELKRADKDLKEYKLQILKKEYHHESDVVRIVSNMNYNFKSKLMAIPSKISVQLLNKNNQLEIEDILKKAVINVLEELVDYKYEESEFGEDEDTGKTYNKID</sequence>
<dbReference type="AlphaFoldDB" id="A0A140PS97"/>
<proteinExistence type="predicted"/>
<evidence type="ECO:0000313" key="2">
    <source>
        <dbReference type="Proteomes" id="UP000002799"/>
    </source>
</evidence>
<name>A0A140PS97_9FUSO</name>
<dbReference type="KEGG" id="fne:FSDG_00769"/>
<dbReference type="eggNOG" id="COG4220">
    <property type="taxonomic scope" value="Bacteria"/>
</dbReference>
<accession>A0A140PS97</accession>
<dbReference type="SMR" id="A0A140PS97"/>
<dbReference type="EMBL" id="CP007062">
    <property type="protein sequence ID" value="EEO42210.1"/>
    <property type="molecule type" value="Genomic_DNA"/>
</dbReference>
<evidence type="ECO:0000313" key="1">
    <source>
        <dbReference type="EMBL" id="EEO42210.1"/>
    </source>
</evidence>
<dbReference type="Proteomes" id="UP000002799">
    <property type="component" value="Chromosome"/>
</dbReference>
<organism evidence="1 2">
    <name type="scientific">Fusobacterium animalis 7_1</name>
    <dbReference type="NCBI Taxonomy" id="457405"/>
    <lineage>
        <taxon>Bacteria</taxon>
        <taxon>Fusobacteriati</taxon>
        <taxon>Fusobacteriota</taxon>
        <taxon>Fusobacteriia</taxon>
        <taxon>Fusobacteriales</taxon>
        <taxon>Fusobacteriaceae</taxon>
        <taxon>Fusobacterium</taxon>
    </lineage>
</organism>
<dbReference type="HOGENOM" id="CLU_118950_1_1_0"/>
<gene>
    <name evidence="1" type="ORF">FSDG_00769</name>
</gene>
<reference evidence="1 2" key="1">
    <citation type="submission" date="2013-11" db="EMBL/GenBank/DDBJ databases">
        <title>The Genome Sequence of Fusobacterium sp. 7_1.</title>
        <authorList>
            <consortium name="The Broad Institute Genome Sequencing Platform"/>
            <person name="Earl A."/>
            <person name="Ward D."/>
            <person name="Feldgarden M."/>
            <person name="Gevers D."/>
            <person name="Strauss J."/>
            <person name="Ambrose C.E."/>
            <person name="Allen-Vercoe E."/>
            <person name="Walker B."/>
            <person name="Young S.K."/>
            <person name="Zeng Q."/>
            <person name="Gargeya S."/>
            <person name="Fitzgerald M."/>
            <person name="Haas B."/>
            <person name="Abouelleil A."/>
            <person name="Alvarado L."/>
            <person name="Arachchi H.M."/>
            <person name="Berlin A.M."/>
            <person name="Chapman S.B."/>
            <person name="Goldberg J."/>
            <person name="Griggs A."/>
            <person name="Gujja S."/>
            <person name="Hansen M."/>
            <person name="Howarth C."/>
            <person name="Imamovic A."/>
            <person name="Larimer J."/>
            <person name="McCowen C."/>
            <person name="Montmayeur A."/>
            <person name="Murphy C."/>
            <person name="Neiman D."/>
            <person name="Pearson M."/>
            <person name="Priest M."/>
            <person name="Roberts A."/>
            <person name="Saif S."/>
            <person name="Shea T."/>
            <person name="Sisk P."/>
            <person name="Sykes S."/>
            <person name="Wortman J."/>
            <person name="Nusbaum C."/>
            <person name="Birren B."/>
        </authorList>
    </citation>
    <scope>NUCLEOTIDE SEQUENCE [LARGE SCALE GENOMIC DNA]</scope>
    <source>
        <strain evidence="1 2">7_1</strain>
    </source>
</reference>
<protein>
    <submittedName>
        <fullName evidence="1">Uncharacterized protein</fullName>
    </submittedName>
</protein>